<name>A0ABS4KVY8_9CLOT</name>
<reference evidence="4 5" key="1">
    <citation type="submission" date="2021-03" db="EMBL/GenBank/DDBJ databases">
        <title>Genomic Encyclopedia of Type Strains, Phase IV (KMG-IV): sequencing the most valuable type-strain genomes for metagenomic binning, comparative biology and taxonomic classification.</title>
        <authorList>
            <person name="Goeker M."/>
        </authorList>
    </citation>
    <scope>NUCLEOTIDE SEQUENCE [LARGE SCALE GENOMIC DNA]</scope>
    <source>
        <strain evidence="4 5">DSM 28783</strain>
    </source>
</reference>
<feature type="domain" description="WCX" evidence="3">
    <location>
        <begin position="232"/>
        <end position="306"/>
    </location>
</feature>
<dbReference type="GO" id="GO:0003677">
    <property type="term" value="F:DNA binding"/>
    <property type="evidence" value="ECO:0007669"/>
    <property type="project" value="UniProtKB-KW"/>
</dbReference>
<dbReference type="Pfam" id="PF13280">
    <property type="entry name" value="WYL"/>
    <property type="match status" value="1"/>
</dbReference>
<evidence type="ECO:0000259" key="3">
    <source>
        <dbReference type="Pfam" id="PF25583"/>
    </source>
</evidence>
<dbReference type="Gene3D" id="1.10.10.10">
    <property type="entry name" value="Winged helix-like DNA-binding domain superfamily/Winged helix DNA-binding domain"/>
    <property type="match status" value="1"/>
</dbReference>
<dbReference type="SUPFAM" id="SSF46785">
    <property type="entry name" value="Winged helix' DNA-binding domain"/>
    <property type="match status" value="1"/>
</dbReference>
<dbReference type="InterPro" id="IPR028349">
    <property type="entry name" value="PafC-like"/>
</dbReference>
<gene>
    <name evidence="4" type="ORF">J2Z42_002378</name>
</gene>
<keyword evidence="4" id="KW-0238">DNA-binding</keyword>
<dbReference type="InterPro" id="IPR013196">
    <property type="entry name" value="HTH_11"/>
</dbReference>
<proteinExistence type="predicted"/>
<dbReference type="Proteomes" id="UP001519307">
    <property type="component" value="Unassembled WGS sequence"/>
</dbReference>
<evidence type="ECO:0000259" key="2">
    <source>
        <dbReference type="Pfam" id="PF13280"/>
    </source>
</evidence>
<dbReference type="InterPro" id="IPR036390">
    <property type="entry name" value="WH_DNA-bd_sf"/>
</dbReference>
<feature type="domain" description="WYL" evidence="2">
    <location>
        <begin position="141"/>
        <end position="206"/>
    </location>
</feature>
<evidence type="ECO:0000313" key="4">
    <source>
        <dbReference type="EMBL" id="MBP2033671.1"/>
    </source>
</evidence>
<sequence>MKINRLLAIVIMLLNREKISALELAEKFEVSVRTIYRDMEAINMSGIPVVSKQGNDGGFYILDNYKINHQFLTFEDMISIVEALKNISGVLNNKNVEIAMEKVKNIIPCNKKNVFDLHFKHIFIDTLPWGFKKSEKENAKYNIIYEALKENKCIGFNYRNAKGEYISRKVEPSTLVFKGFAWYLFSFCKLRNDYRIFKLSRMDNLKILNEKVNKYRISYEEYKNADEIEKKPTKISLKFSSKSRYRIQDYFDDDDIKFLEDGNVIVNTEVIEDDWVYSMILSYGEGVEVLKPQRIRNIIKEKCKKISNIYK</sequence>
<feature type="domain" description="Helix-turn-helix type 11" evidence="1">
    <location>
        <begin position="5"/>
        <end position="57"/>
    </location>
</feature>
<dbReference type="Pfam" id="PF25583">
    <property type="entry name" value="WCX"/>
    <property type="match status" value="1"/>
</dbReference>
<dbReference type="InterPro" id="IPR057727">
    <property type="entry name" value="WCX_dom"/>
</dbReference>
<comment type="caution">
    <text evidence="4">The sequence shown here is derived from an EMBL/GenBank/DDBJ whole genome shotgun (WGS) entry which is preliminary data.</text>
</comment>
<dbReference type="PIRSF" id="PIRSF016838">
    <property type="entry name" value="PafC"/>
    <property type="match status" value="1"/>
</dbReference>
<dbReference type="RefSeq" id="WP_209702936.1">
    <property type="nucleotide sequence ID" value="NZ_JAGGLM010000018.1"/>
</dbReference>
<dbReference type="PANTHER" id="PTHR34580:SF8">
    <property type="entry name" value="WYL DOMAIN-CONTAINING PROTEIN"/>
    <property type="match status" value="1"/>
</dbReference>
<dbReference type="EMBL" id="JAGGLM010000018">
    <property type="protein sequence ID" value="MBP2033671.1"/>
    <property type="molecule type" value="Genomic_DNA"/>
</dbReference>
<dbReference type="Pfam" id="PF08279">
    <property type="entry name" value="HTH_11"/>
    <property type="match status" value="1"/>
</dbReference>
<dbReference type="PROSITE" id="PS52050">
    <property type="entry name" value="WYL"/>
    <property type="match status" value="1"/>
</dbReference>
<dbReference type="PANTHER" id="PTHR34580">
    <property type="match status" value="1"/>
</dbReference>
<evidence type="ECO:0000313" key="5">
    <source>
        <dbReference type="Proteomes" id="UP001519307"/>
    </source>
</evidence>
<organism evidence="4 5">
    <name type="scientific">Clostridium algifaecis</name>
    <dbReference type="NCBI Taxonomy" id="1472040"/>
    <lineage>
        <taxon>Bacteria</taxon>
        <taxon>Bacillati</taxon>
        <taxon>Bacillota</taxon>
        <taxon>Clostridia</taxon>
        <taxon>Eubacteriales</taxon>
        <taxon>Clostridiaceae</taxon>
        <taxon>Clostridium</taxon>
    </lineage>
</organism>
<keyword evidence="5" id="KW-1185">Reference proteome</keyword>
<protein>
    <submittedName>
        <fullName evidence="4">DNA-binding transcriptional regulator YafY</fullName>
    </submittedName>
</protein>
<dbReference type="InterPro" id="IPR051534">
    <property type="entry name" value="CBASS_pafABC_assoc_protein"/>
</dbReference>
<dbReference type="InterPro" id="IPR026881">
    <property type="entry name" value="WYL_dom"/>
</dbReference>
<accession>A0ABS4KVY8</accession>
<evidence type="ECO:0000259" key="1">
    <source>
        <dbReference type="Pfam" id="PF08279"/>
    </source>
</evidence>
<dbReference type="InterPro" id="IPR036388">
    <property type="entry name" value="WH-like_DNA-bd_sf"/>
</dbReference>